<dbReference type="Pfam" id="PF02357">
    <property type="entry name" value="NusG"/>
    <property type="match status" value="1"/>
</dbReference>
<dbReference type="EMBL" id="GL377653">
    <property type="protein sequence ID" value="EFJ10561.1"/>
    <property type="molecule type" value="Genomic_DNA"/>
</dbReference>
<dbReference type="Gene3D" id="2.30.30.30">
    <property type="match status" value="1"/>
</dbReference>
<dbReference type="CDD" id="cd06091">
    <property type="entry name" value="KOW_NusG"/>
    <property type="match status" value="1"/>
</dbReference>
<dbReference type="InterPro" id="IPR014722">
    <property type="entry name" value="Rib_uL2_dom2"/>
</dbReference>
<sequence length="311" mass="35574">MDRVVRLDSFALALLRRPNAGIHAVASAVEHTDLTGRERRRQKNERRLELAASRKLPKPEEEEKKKVDQRRKKKSDPSLANLAKMGMQWYTLRVFTNNEAESMEALRSTLEAEFPDAKFEVWSPIIPTESVVRGKSRFAMKAMLRGHIFLRCVLEAPVYRHAMNERSVFCFVGAFPYKMKAGYDTKMMKGGYPDARIPAPVPSYQIEALREEAATREREFKLEQQKKKASEDQVLLEVKEVDDLEQRQGDLRVGDMVAVISGAYQNFQGTILEFLPAGKVKIVLPVFGTDTEIEVDMDALMFMVMKVILFI</sequence>
<evidence type="ECO:0000259" key="5">
    <source>
        <dbReference type="SMART" id="SM00739"/>
    </source>
</evidence>
<evidence type="ECO:0000313" key="7">
    <source>
        <dbReference type="Proteomes" id="UP000001514"/>
    </source>
</evidence>
<dbReference type="SUPFAM" id="SSF82679">
    <property type="entry name" value="N-utilization substance G protein NusG, N-terminal domain"/>
    <property type="match status" value="1"/>
</dbReference>
<evidence type="ECO:0000256" key="3">
    <source>
        <dbReference type="ARBA" id="ARBA00023163"/>
    </source>
</evidence>
<dbReference type="AlphaFoldDB" id="D8SYP5"/>
<dbReference type="InterPro" id="IPR006645">
    <property type="entry name" value="NGN-like_dom"/>
</dbReference>
<dbReference type="InterPro" id="IPR005824">
    <property type="entry name" value="KOW"/>
</dbReference>
<dbReference type="Gramene" id="EFJ10561">
    <property type="protein sequence ID" value="EFJ10561"/>
    <property type="gene ID" value="SELMODRAFT_427155"/>
</dbReference>
<dbReference type="Proteomes" id="UP000001514">
    <property type="component" value="Unassembled WGS sequence"/>
</dbReference>
<dbReference type="OMA" id="CILNKEI"/>
<evidence type="ECO:0000256" key="1">
    <source>
        <dbReference type="ARBA" id="ARBA00022814"/>
    </source>
</evidence>
<dbReference type="SUPFAM" id="SSF50104">
    <property type="entry name" value="Translation proteins SH3-like domain"/>
    <property type="match status" value="1"/>
</dbReference>
<accession>D8SYP5</accession>
<dbReference type="FunCoup" id="D8SYP5">
    <property type="interactions" value="1094"/>
</dbReference>
<keyword evidence="7" id="KW-1185">Reference proteome</keyword>
<dbReference type="SMART" id="SM00739">
    <property type="entry name" value="KOW"/>
    <property type="match status" value="1"/>
</dbReference>
<evidence type="ECO:0000313" key="6">
    <source>
        <dbReference type="EMBL" id="EFJ10561.1"/>
    </source>
</evidence>
<evidence type="ECO:0000256" key="4">
    <source>
        <dbReference type="SAM" id="MobiDB-lite"/>
    </source>
</evidence>
<keyword evidence="1" id="KW-0889">Transcription antitermination</keyword>
<dbReference type="STRING" id="88036.D8SYP5"/>
<keyword evidence="3" id="KW-0804">Transcription</keyword>
<dbReference type="InterPro" id="IPR036735">
    <property type="entry name" value="NGN_dom_sf"/>
</dbReference>
<organism evidence="7">
    <name type="scientific">Selaginella moellendorffii</name>
    <name type="common">Spikemoss</name>
    <dbReference type="NCBI Taxonomy" id="88036"/>
    <lineage>
        <taxon>Eukaryota</taxon>
        <taxon>Viridiplantae</taxon>
        <taxon>Streptophyta</taxon>
        <taxon>Embryophyta</taxon>
        <taxon>Tracheophyta</taxon>
        <taxon>Lycopodiopsida</taxon>
        <taxon>Selaginellales</taxon>
        <taxon>Selaginellaceae</taxon>
        <taxon>Selaginella</taxon>
    </lineage>
</organism>
<keyword evidence="2" id="KW-0805">Transcription regulation</keyword>
<protein>
    <recommendedName>
        <fullName evidence="5">KOW domain-containing protein</fullName>
    </recommendedName>
</protein>
<dbReference type="CDD" id="cd09890">
    <property type="entry name" value="NGN_plant"/>
    <property type="match status" value="1"/>
</dbReference>
<name>D8SYP5_SELML</name>
<feature type="compositionally biased region" description="Basic and acidic residues" evidence="4">
    <location>
        <begin position="57"/>
        <end position="66"/>
    </location>
</feature>
<dbReference type="KEGG" id="smo:SELMODRAFT_427155"/>
<dbReference type="Gene3D" id="3.30.70.940">
    <property type="entry name" value="NusG, N-terminal domain"/>
    <property type="match status" value="1"/>
</dbReference>
<dbReference type="HOGENOM" id="CLU_895450_0_0_1"/>
<feature type="domain" description="KOW" evidence="5">
    <location>
        <begin position="250"/>
        <end position="277"/>
    </location>
</feature>
<dbReference type="GO" id="GO:0031564">
    <property type="term" value="P:transcription antitermination"/>
    <property type="evidence" value="ECO:0007669"/>
    <property type="project" value="UniProtKB-KW"/>
</dbReference>
<dbReference type="InterPro" id="IPR043425">
    <property type="entry name" value="NusG-like"/>
</dbReference>
<feature type="region of interest" description="Disordered" evidence="4">
    <location>
        <begin position="32"/>
        <end position="78"/>
    </location>
</feature>
<evidence type="ECO:0000256" key="2">
    <source>
        <dbReference type="ARBA" id="ARBA00023015"/>
    </source>
</evidence>
<dbReference type="PANTHER" id="PTHR30265:SF4">
    <property type="entry name" value="KOW MOTIF FAMILY PROTEIN, EXPRESSED"/>
    <property type="match status" value="1"/>
</dbReference>
<dbReference type="PANTHER" id="PTHR30265">
    <property type="entry name" value="RHO-INTERACTING TRANSCRIPTION TERMINATION FACTOR NUSG"/>
    <property type="match status" value="1"/>
</dbReference>
<dbReference type="InParanoid" id="D8SYP5"/>
<gene>
    <name evidence="6" type="ORF">SELMODRAFT_427155</name>
</gene>
<dbReference type="GO" id="GO:0006354">
    <property type="term" value="P:DNA-templated transcription elongation"/>
    <property type="evidence" value="ECO:0007669"/>
    <property type="project" value="InterPro"/>
</dbReference>
<proteinExistence type="predicted"/>
<reference evidence="6 7" key="1">
    <citation type="journal article" date="2011" name="Science">
        <title>The Selaginella genome identifies genetic changes associated with the evolution of vascular plants.</title>
        <authorList>
            <person name="Banks J.A."/>
            <person name="Nishiyama T."/>
            <person name="Hasebe M."/>
            <person name="Bowman J.L."/>
            <person name="Gribskov M."/>
            <person name="dePamphilis C."/>
            <person name="Albert V.A."/>
            <person name="Aono N."/>
            <person name="Aoyama T."/>
            <person name="Ambrose B.A."/>
            <person name="Ashton N.W."/>
            <person name="Axtell M.J."/>
            <person name="Barker E."/>
            <person name="Barker M.S."/>
            <person name="Bennetzen J.L."/>
            <person name="Bonawitz N.D."/>
            <person name="Chapple C."/>
            <person name="Cheng C."/>
            <person name="Correa L.G."/>
            <person name="Dacre M."/>
            <person name="DeBarry J."/>
            <person name="Dreyer I."/>
            <person name="Elias M."/>
            <person name="Engstrom E.M."/>
            <person name="Estelle M."/>
            <person name="Feng L."/>
            <person name="Finet C."/>
            <person name="Floyd S.K."/>
            <person name="Frommer W.B."/>
            <person name="Fujita T."/>
            <person name="Gramzow L."/>
            <person name="Gutensohn M."/>
            <person name="Harholt J."/>
            <person name="Hattori M."/>
            <person name="Heyl A."/>
            <person name="Hirai T."/>
            <person name="Hiwatashi Y."/>
            <person name="Ishikawa M."/>
            <person name="Iwata M."/>
            <person name="Karol K.G."/>
            <person name="Koehler B."/>
            <person name="Kolukisaoglu U."/>
            <person name="Kubo M."/>
            <person name="Kurata T."/>
            <person name="Lalonde S."/>
            <person name="Li K."/>
            <person name="Li Y."/>
            <person name="Litt A."/>
            <person name="Lyons E."/>
            <person name="Manning G."/>
            <person name="Maruyama T."/>
            <person name="Michael T.P."/>
            <person name="Mikami K."/>
            <person name="Miyazaki S."/>
            <person name="Morinaga S."/>
            <person name="Murata T."/>
            <person name="Mueller-Roeber B."/>
            <person name="Nelson D.R."/>
            <person name="Obara M."/>
            <person name="Oguri Y."/>
            <person name="Olmstead R.G."/>
            <person name="Onodera N."/>
            <person name="Petersen B.L."/>
            <person name="Pils B."/>
            <person name="Prigge M."/>
            <person name="Rensing S.A."/>
            <person name="Riano-Pachon D.M."/>
            <person name="Roberts A.W."/>
            <person name="Sato Y."/>
            <person name="Scheller H.V."/>
            <person name="Schulz B."/>
            <person name="Schulz C."/>
            <person name="Shakirov E.V."/>
            <person name="Shibagaki N."/>
            <person name="Shinohara N."/>
            <person name="Shippen D.E."/>
            <person name="Soerensen I."/>
            <person name="Sotooka R."/>
            <person name="Sugimoto N."/>
            <person name="Sugita M."/>
            <person name="Sumikawa N."/>
            <person name="Tanurdzic M."/>
            <person name="Theissen G."/>
            <person name="Ulvskov P."/>
            <person name="Wakazuki S."/>
            <person name="Weng J.K."/>
            <person name="Willats W.W."/>
            <person name="Wipf D."/>
            <person name="Wolf P.G."/>
            <person name="Yang L."/>
            <person name="Zimmer A.D."/>
            <person name="Zhu Q."/>
            <person name="Mitros T."/>
            <person name="Hellsten U."/>
            <person name="Loque D."/>
            <person name="Otillar R."/>
            <person name="Salamov A."/>
            <person name="Schmutz J."/>
            <person name="Shapiro H."/>
            <person name="Lindquist E."/>
            <person name="Lucas S."/>
            <person name="Rokhsar D."/>
            <person name="Grigoriev I.V."/>
        </authorList>
    </citation>
    <scope>NUCLEOTIDE SEQUENCE [LARGE SCALE GENOMIC DNA]</scope>
</reference>
<dbReference type="InterPro" id="IPR008991">
    <property type="entry name" value="Translation_prot_SH3-like_sf"/>
</dbReference>